<comment type="function">
    <text evidence="7">CIPK serine-threonine protein kinases interact with CBL proteins. Binding of a CBL protein to the regulatory NAF domain of CIPK protein lead to the activation of the kinase in a calcium-dependent manner.</text>
</comment>
<feature type="domain" description="Protein kinase" evidence="8">
    <location>
        <begin position="17"/>
        <end position="191"/>
    </location>
</feature>
<dbReference type="FunFam" id="3.30.200.20:FF:000003">
    <property type="entry name" value="Non-specific serine/threonine protein kinase"/>
    <property type="match status" value="1"/>
</dbReference>
<evidence type="ECO:0000259" key="8">
    <source>
        <dbReference type="PROSITE" id="PS50011"/>
    </source>
</evidence>
<dbReference type="SUPFAM" id="SSF56112">
    <property type="entry name" value="Protein kinase-like (PK-like)"/>
    <property type="match status" value="1"/>
</dbReference>
<dbReference type="GO" id="GO:0005524">
    <property type="term" value="F:ATP binding"/>
    <property type="evidence" value="ECO:0007669"/>
    <property type="project" value="UniProtKB-KW"/>
</dbReference>
<evidence type="ECO:0000256" key="2">
    <source>
        <dbReference type="ARBA" id="ARBA00022527"/>
    </source>
</evidence>
<dbReference type="FunFam" id="1.10.510.10:FF:000571">
    <property type="entry name" value="Maternal embryonic leucine zipper kinase"/>
    <property type="match status" value="1"/>
</dbReference>
<keyword evidence="6" id="KW-0067">ATP-binding</keyword>
<dbReference type="AlphaFoldDB" id="A0A9D4A128"/>
<dbReference type="InterPro" id="IPR008271">
    <property type="entry name" value="Ser/Thr_kinase_AS"/>
</dbReference>
<dbReference type="Pfam" id="PF00069">
    <property type="entry name" value="Pkinase"/>
    <property type="match status" value="1"/>
</dbReference>
<dbReference type="GO" id="GO:0005737">
    <property type="term" value="C:cytoplasm"/>
    <property type="evidence" value="ECO:0007669"/>
    <property type="project" value="TreeGrafter"/>
</dbReference>
<protein>
    <recommendedName>
        <fullName evidence="8">Protein kinase domain-containing protein</fullName>
    </recommendedName>
</protein>
<evidence type="ECO:0000256" key="1">
    <source>
        <dbReference type="ARBA" id="ARBA00006234"/>
    </source>
</evidence>
<evidence type="ECO:0000256" key="6">
    <source>
        <dbReference type="ARBA" id="ARBA00022840"/>
    </source>
</evidence>
<evidence type="ECO:0000313" key="10">
    <source>
        <dbReference type="Proteomes" id="UP000828251"/>
    </source>
</evidence>
<gene>
    <name evidence="9" type="ORF">J1N35_020501</name>
</gene>
<organism evidence="9 10">
    <name type="scientific">Gossypium stocksii</name>
    <dbReference type="NCBI Taxonomy" id="47602"/>
    <lineage>
        <taxon>Eukaryota</taxon>
        <taxon>Viridiplantae</taxon>
        <taxon>Streptophyta</taxon>
        <taxon>Embryophyta</taxon>
        <taxon>Tracheophyta</taxon>
        <taxon>Spermatophyta</taxon>
        <taxon>Magnoliopsida</taxon>
        <taxon>eudicotyledons</taxon>
        <taxon>Gunneridae</taxon>
        <taxon>Pentapetalae</taxon>
        <taxon>rosids</taxon>
        <taxon>malvids</taxon>
        <taxon>Malvales</taxon>
        <taxon>Malvaceae</taxon>
        <taxon>Malvoideae</taxon>
        <taxon>Gossypium</taxon>
    </lineage>
</organism>
<evidence type="ECO:0000313" key="9">
    <source>
        <dbReference type="EMBL" id="KAH1080740.1"/>
    </source>
</evidence>
<evidence type="ECO:0000256" key="5">
    <source>
        <dbReference type="ARBA" id="ARBA00022777"/>
    </source>
</evidence>
<dbReference type="GO" id="GO:0035556">
    <property type="term" value="P:intracellular signal transduction"/>
    <property type="evidence" value="ECO:0007669"/>
    <property type="project" value="TreeGrafter"/>
</dbReference>
<keyword evidence="3" id="KW-0808">Transferase</keyword>
<evidence type="ECO:0000256" key="7">
    <source>
        <dbReference type="ARBA" id="ARBA00058225"/>
    </source>
</evidence>
<evidence type="ECO:0000256" key="3">
    <source>
        <dbReference type="ARBA" id="ARBA00022679"/>
    </source>
</evidence>
<comment type="caution">
    <text evidence="9">The sequence shown here is derived from an EMBL/GenBank/DDBJ whole genome shotgun (WGS) entry which is preliminary data.</text>
</comment>
<comment type="similarity">
    <text evidence="1">Belongs to the protein kinase superfamily. CAMK Ser/Thr protein kinase family. SNF1 subfamily.</text>
</comment>
<dbReference type="InterPro" id="IPR011009">
    <property type="entry name" value="Kinase-like_dom_sf"/>
</dbReference>
<dbReference type="PANTHER" id="PTHR24346">
    <property type="entry name" value="MAP/MICROTUBULE AFFINITY-REGULATING KINASE"/>
    <property type="match status" value="1"/>
</dbReference>
<dbReference type="SMART" id="SM00220">
    <property type="entry name" value="S_TKc"/>
    <property type="match status" value="1"/>
</dbReference>
<proteinExistence type="inferred from homology"/>
<dbReference type="GO" id="GO:0004674">
    <property type="term" value="F:protein serine/threonine kinase activity"/>
    <property type="evidence" value="ECO:0007669"/>
    <property type="project" value="UniProtKB-KW"/>
</dbReference>
<dbReference type="PANTHER" id="PTHR24346:SF82">
    <property type="entry name" value="KP78A-RELATED"/>
    <property type="match status" value="1"/>
</dbReference>
<dbReference type="EMBL" id="JAIQCV010000007">
    <property type="protein sequence ID" value="KAH1080740.1"/>
    <property type="molecule type" value="Genomic_DNA"/>
</dbReference>
<dbReference type="Proteomes" id="UP000828251">
    <property type="component" value="Unassembled WGS sequence"/>
</dbReference>
<dbReference type="InterPro" id="IPR000719">
    <property type="entry name" value="Prot_kinase_dom"/>
</dbReference>
<dbReference type="PROSITE" id="PS00108">
    <property type="entry name" value="PROTEIN_KINASE_ST"/>
    <property type="match status" value="1"/>
</dbReference>
<sequence length="191" mass="22113">MDGSVRSGVESVLSPTYKLGKTIGIGTFGKVKIAEHVLTGHKVTIKILKLTKIKNMGMEETVRREIKISRLFTHPHIIRLYEVIETTTKIFIVTEYAESGDLFDYIVQKRTLKEDEARKLFQQSTLCSFFLGNYRHEILVWEQIISGVEYCHRYMVVHRDLKPENLLLDSNFNVKIADFGFSNIMRDGHFL</sequence>
<name>A0A9D4A128_9ROSI</name>
<evidence type="ECO:0000256" key="4">
    <source>
        <dbReference type="ARBA" id="ARBA00022741"/>
    </source>
</evidence>
<reference evidence="9 10" key="1">
    <citation type="journal article" date="2021" name="Plant Biotechnol. J.">
        <title>Multi-omics assisted identification of the key and species-specific regulatory components of drought-tolerant mechanisms in Gossypium stocksii.</title>
        <authorList>
            <person name="Yu D."/>
            <person name="Ke L."/>
            <person name="Zhang D."/>
            <person name="Wu Y."/>
            <person name="Sun Y."/>
            <person name="Mei J."/>
            <person name="Sun J."/>
            <person name="Sun Y."/>
        </authorList>
    </citation>
    <scope>NUCLEOTIDE SEQUENCE [LARGE SCALE GENOMIC DNA]</scope>
    <source>
        <strain evidence="10">cv. E1</strain>
        <tissue evidence="9">Leaf</tissue>
    </source>
</reference>
<dbReference type="PROSITE" id="PS50011">
    <property type="entry name" value="PROTEIN_KINASE_DOM"/>
    <property type="match status" value="1"/>
</dbReference>
<dbReference type="OrthoDB" id="193931at2759"/>
<dbReference type="Gene3D" id="1.10.510.10">
    <property type="entry name" value="Transferase(Phosphotransferase) domain 1"/>
    <property type="match status" value="1"/>
</dbReference>
<accession>A0A9D4A128</accession>
<keyword evidence="2" id="KW-0723">Serine/threonine-protein kinase</keyword>
<keyword evidence="5" id="KW-0418">Kinase</keyword>
<keyword evidence="4" id="KW-0547">Nucleotide-binding</keyword>
<keyword evidence="10" id="KW-1185">Reference proteome</keyword>